<name>A0AAW9R6F2_9GAMM</name>
<dbReference type="Proteomes" id="UP001359886">
    <property type="component" value="Unassembled WGS sequence"/>
</dbReference>
<feature type="chain" id="PRO_5043589328" evidence="2">
    <location>
        <begin position="27"/>
        <end position="371"/>
    </location>
</feature>
<keyword evidence="5" id="KW-1185">Reference proteome</keyword>
<dbReference type="GO" id="GO:0016020">
    <property type="term" value="C:membrane"/>
    <property type="evidence" value="ECO:0007669"/>
    <property type="project" value="TreeGrafter"/>
</dbReference>
<keyword evidence="1" id="KW-0472">Membrane</keyword>
<evidence type="ECO:0000259" key="3">
    <source>
        <dbReference type="Pfam" id="PF01757"/>
    </source>
</evidence>
<proteinExistence type="predicted"/>
<keyword evidence="1" id="KW-1133">Transmembrane helix</keyword>
<keyword evidence="4" id="KW-0012">Acyltransferase</keyword>
<dbReference type="Pfam" id="PF01757">
    <property type="entry name" value="Acyl_transf_3"/>
    <property type="match status" value="1"/>
</dbReference>
<feature type="domain" description="Acyltransferase 3" evidence="3">
    <location>
        <begin position="4"/>
        <end position="331"/>
    </location>
</feature>
<comment type="caution">
    <text evidence="4">The sequence shown here is derived from an EMBL/GenBank/DDBJ whole genome shotgun (WGS) entry which is preliminary data.</text>
</comment>
<dbReference type="AlphaFoldDB" id="A0AAW9R6F2"/>
<dbReference type="GO" id="GO:0000271">
    <property type="term" value="P:polysaccharide biosynthetic process"/>
    <property type="evidence" value="ECO:0007669"/>
    <property type="project" value="TreeGrafter"/>
</dbReference>
<accession>A0AAW9R6F2</accession>
<gene>
    <name evidence="4" type="ORF">V3330_08005</name>
</gene>
<feature type="transmembrane region" description="Helical" evidence="1">
    <location>
        <begin position="120"/>
        <end position="139"/>
    </location>
</feature>
<evidence type="ECO:0000313" key="5">
    <source>
        <dbReference type="Proteomes" id="UP001359886"/>
    </source>
</evidence>
<dbReference type="EMBL" id="JAZHOG010000004">
    <property type="protein sequence ID" value="MEJ8567567.1"/>
    <property type="molecule type" value="Genomic_DNA"/>
</dbReference>
<feature type="transmembrane region" description="Helical" evidence="1">
    <location>
        <begin position="151"/>
        <end position="169"/>
    </location>
</feature>
<feature type="transmembrane region" description="Helical" evidence="1">
    <location>
        <begin position="249"/>
        <end position="270"/>
    </location>
</feature>
<evidence type="ECO:0000313" key="4">
    <source>
        <dbReference type="EMBL" id="MEJ8567567.1"/>
    </source>
</evidence>
<dbReference type="EC" id="2.3.-.-" evidence="4"/>
<keyword evidence="2" id="KW-0732">Signal</keyword>
<keyword evidence="1" id="KW-0812">Transmembrane</keyword>
<protein>
    <submittedName>
        <fullName evidence="4">Acyltransferase</fullName>
        <ecNumber evidence="4">2.3.-.-</ecNumber>
    </submittedName>
</protein>
<dbReference type="RefSeq" id="WP_354694884.1">
    <property type="nucleotide sequence ID" value="NZ_JAZHOG010000004.1"/>
</dbReference>
<dbReference type="PANTHER" id="PTHR23028">
    <property type="entry name" value="ACETYLTRANSFERASE"/>
    <property type="match status" value="1"/>
</dbReference>
<organism evidence="4 5">
    <name type="scientific">Elongatibacter sediminis</name>
    <dbReference type="NCBI Taxonomy" id="3119006"/>
    <lineage>
        <taxon>Bacteria</taxon>
        <taxon>Pseudomonadati</taxon>
        <taxon>Pseudomonadota</taxon>
        <taxon>Gammaproteobacteria</taxon>
        <taxon>Chromatiales</taxon>
        <taxon>Wenzhouxiangellaceae</taxon>
        <taxon>Elongatibacter</taxon>
    </lineage>
</organism>
<feature type="transmembrane region" description="Helical" evidence="1">
    <location>
        <begin position="189"/>
        <end position="208"/>
    </location>
</feature>
<dbReference type="InterPro" id="IPR002656">
    <property type="entry name" value="Acyl_transf_3_dom"/>
</dbReference>
<dbReference type="InterPro" id="IPR050879">
    <property type="entry name" value="Acyltransferase_3"/>
</dbReference>
<reference evidence="4 5" key="1">
    <citation type="submission" date="2024-02" db="EMBL/GenBank/DDBJ databases">
        <title>A novel Wenzhouxiangellaceae bacterium, isolated from coastal sediments.</title>
        <authorList>
            <person name="Du Z.-J."/>
            <person name="Ye Y.-Q."/>
            <person name="Zhang X.-Y."/>
        </authorList>
    </citation>
    <scope>NUCLEOTIDE SEQUENCE [LARGE SCALE GENOMIC DNA]</scope>
    <source>
        <strain evidence="4 5">CH-27</strain>
    </source>
</reference>
<feature type="signal peptide" evidence="2">
    <location>
        <begin position="1"/>
        <end position="26"/>
    </location>
</feature>
<feature type="transmembrane region" description="Helical" evidence="1">
    <location>
        <begin position="80"/>
        <end position="100"/>
    </location>
</feature>
<feature type="transmembrane region" description="Helical" evidence="1">
    <location>
        <begin position="290"/>
        <end position="307"/>
    </location>
</feature>
<keyword evidence="4" id="KW-0808">Transferase</keyword>
<evidence type="ECO:0000256" key="2">
    <source>
        <dbReference type="SAM" id="SignalP"/>
    </source>
</evidence>
<evidence type="ECO:0000256" key="1">
    <source>
        <dbReference type="SAM" id="Phobius"/>
    </source>
</evidence>
<feature type="transmembrane region" description="Helical" evidence="1">
    <location>
        <begin position="220"/>
        <end position="243"/>
    </location>
</feature>
<dbReference type="GO" id="GO:0016747">
    <property type="term" value="F:acyltransferase activity, transferring groups other than amino-acyl groups"/>
    <property type="evidence" value="ECO:0007669"/>
    <property type="project" value="InterPro"/>
</dbReference>
<feature type="transmembrane region" description="Helical" evidence="1">
    <location>
        <begin position="319"/>
        <end position="342"/>
    </location>
</feature>
<dbReference type="PANTHER" id="PTHR23028:SF131">
    <property type="entry name" value="BLR2367 PROTEIN"/>
    <property type="match status" value="1"/>
</dbReference>
<sequence>MLINIQFLRFAAAMLVVLYHASSHLADSGAKPGFFFQAAEAVGFAGVDIFFVISGYIMAHTTARASGVTPGLAFLRRRIARIYSGYWPFFLLALVVFWWINPDHLAQSSLVRSAVLWPANHLLIAVSWTLIFEMFFYILYTVLITTGLHRLRHLLATLTVLMAAFALYSQFVRHAYDPGQLETISLAEYYMLSPYLLEFLGGALLARYNANRKAGAGWQTVVLGIVVFGAGGWINLAGFQGHIEQGYYVFYRVAVFGTASLLIVAGVVGLEARGFMAPRRFSLQAGGASYAIYLSHTLFLAATQYLGLNRWLRGQDDGFAQWIFLLYAGFILVHGIVHYRWIERPLHQQFRRVLGVGRRQPAASSEITSSA</sequence>
<feature type="transmembrane region" description="Helical" evidence="1">
    <location>
        <begin position="36"/>
        <end position="59"/>
    </location>
</feature>